<evidence type="ECO:0000313" key="13">
    <source>
        <dbReference type="WBParaSite" id="Gr19_v10_g11849.t1"/>
    </source>
</evidence>
<evidence type="ECO:0000256" key="8">
    <source>
        <dbReference type="ARBA" id="ARBA00045373"/>
    </source>
</evidence>
<proteinExistence type="inferred from homology"/>
<comment type="subcellular location">
    <subcellularLocation>
        <location evidence="1">Cytoplasm</location>
        <location evidence="1">Cytosol</location>
    </subcellularLocation>
</comment>
<dbReference type="GO" id="GO:0005085">
    <property type="term" value="F:guanyl-nucleotide exchange factor activity"/>
    <property type="evidence" value="ECO:0007669"/>
    <property type="project" value="TreeGrafter"/>
</dbReference>
<dbReference type="InterPro" id="IPR056729">
    <property type="entry name" value="GMPPB_C"/>
</dbReference>
<evidence type="ECO:0000256" key="3">
    <source>
        <dbReference type="ARBA" id="ARBA00022490"/>
    </source>
</evidence>
<dbReference type="InterPro" id="IPR029044">
    <property type="entry name" value="Nucleotide-diphossugar_trans"/>
</dbReference>
<keyword evidence="3" id="KW-0963">Cytoplasm</keyword>
<dbReference type="Gene3D" id="2.160.10.10">
    <property type="entry name" value="Hexapeptide repeat proteins"/>
    <property type="match status" value="1"/>
</dbReference>
<evidence type="ECO:0000256" key="7">
    <source>
        <dbReference type="ARBA" id="ARBA00044229"/>
    </source>
</evidence>
<evidence type="ECO:0000256" key="5">
    <source>
        <dbReference type="ARBA" id="ARBA00022917"/>
    </source>
</evidence>
<dbReference type="SUPFAM" id="SSF53448">
    <property type="entry name" value="Nucleotide-diphospho-sugar transferases"/>
    <property type="match status" value="1"/>
</dbReference>
<dbReference type="WBParaSite" id="Gr19_v10_g11849.t1">
    <property type="protein sequence ID" value="Gr19_v10_g11849.t1"/>
    <property type="gene ID" value="Gr19_v10_g11849"/>
</dbReference>
<accession>A0A914GY39</accession>
<organism evidence="12 13">
    <name type="scientific">Globodera rostochiensis</name>
    <name type="common">Golden nematode worm</name>
    <name type="synonym">Heterodera rostochiensis</name>
    <dbReference type="NCBI Taxonomy" id="31243"/>
    <lineage>
        <taxon>Eukaryota</taxon>
        <taxon>Metazoa</taxon>
        <taxon>Ecdysozoa</taxon>
        <taxon>Nematoda</taxon>
        <taxon>Chromadorea</taxon>
        <taxon>Rhabditida</taxon>
        <taxon>Tylenchina</taxon>
        <taxon>Tylenchomorpha</taxon>
        <taxon>Tylenchoidea</taxon>
        <taxon>Heteroderidae</taxon>
        <taxon>Heteroderinae</taxon>
        <taxon>Globodera</taxon>
    </lineage>
</organism>
<comment type="subunit">
    <text evidence="9">Component of the translation initiation factor 2B (eIF2B) complex which is a heterodecamer of two sets of five different subunits: alpha, beta, gamma, delta and epsilon. Subunits alpha, beta and delta comprise a regulatory subcomplex and subunits epsilon and gamma comprise a catalytic subcomplex. Within the complex, the hexameric regulatory complex resides at the center, with the two heterodimeric catalytic subcomplexes bound on opposite sides.</text>
</comment>
<dbReference type="InterPro" id="IPR051960">
    <property type="entry name" value="eIF2B_gamma"/>
</dbReference>
<name>A0A914GY39_GLORO</name>
<dbReference type="AlphaFoldDB" id="A0A914GY39"/>
<evidence type="ECO:0000256" key="6">
    <source>
        <dbReference type="ARBA" id="ARBA00044196"/>
    </source>
</evidence>
<protein>
    <recommendedName>
        <fullName evidence="6">Translation initiation factor eIF2B subunit gamma</fullName>
    </recommendedName>
    <alternativeName>
        <fullName evidence="7">eIF2B GDP-GTP exchange factor subunit gamma</fullName>
    </alternativeName>
</protein>
<reference evidence="13" key="1">
    <citation type="submission" date="2022-11" db="UniProtKB">
        <authorList>
            <consortium name="WormBaseParasite"/>
        </authorList>
    </citation>
    <scope>IDENTIFICATION</scope>
</reference>
<evidence type="ECO:0000256" key="4">
    <source>
        <dbReference type="ARBA" id="ARBA00022540"/>
    </source>
</evidence>
<dbReference type="Proteomes" id="UP000887572">
    <property type="component" value="Unplaced"/>
</dbReference>
<dbReference type="GO" id="GO:0003743">
    <property type="term" value="F:translation initiation factor activity"/>
    <property type="evidence" value="ECO:0007669"/>
    <property type="project" value="UniProtKB-KW"/>
</dbReference>
<dbReference type="GO" id="GO:0005829">
    <property type="term" value="C:cytosol"/>
    <property type="evidence" value="ECO:0007669"/>
    <property type="project" value="UniProtKB-SubCell"/>
</dbReference>
<dbReference type="GO" id="GO:0002183">
    <property type="term" value="P:cytoplasmic translational initiation"/>
    <property type="evidence" value="ECO:0007669"/>
    <property type="project" value="TreeGrafter"/>
</dbReference>
<keyword evidence="5" id="KW-0648">Protein biosynthesis</keyword>
<evidence type="ECO:0000259" key="10">
    <source>
        <dbReference type="Pfam" id="PF00483"/>
    </source>
</evidence>
<dbReference type="Pfam" id="PF25087">
    <property type="entry name" value="GMPPB_C"/>
    <property type="match status" value="1"/>
</dbReference>
<evidence type="ECO:0000256" key="1">
    <source>
        <dbReference type="ARBA" id="ARBA00004514"/>
    </source>
</evidence>
<dbReference type="PANTHER" id="PTHR45989:SF1">
    <property type="entry name" value="TRANSLATION INITIATION FACTOR EIF-2B SUBUNIT GAMMA"/>
    <property type="match status" value="1"/>
</dbReference>
<keyword evidence="12" id="KW-1185">Reference proteome</keyword>
<comment type="function">
    <text evidence="8">Acts as a component of the translation initiation factor 2B (eIF2B) complex, which catalyzes the exchange of GDP for GTP on the eukaryotic initiation factor 2 (eIF2) complex gamma subunit. Its guanine nucleotide exchange factor activity is repressed when bound to eIF2 complex phosphorylated on the alpha subunit, thereby limiting the amount of methionyl-initiator methionine tRNA available to the ribosome and consequently global translation is repressed.</text>
</comment>
<feature type="domain" description="Nucleotidyl transferase" evidence="10">
    <location>
        <begin position="9"/>
        <end position="152"/>
    </location>
</feature>
<feature type="domain" description="Mannose-1-phosphate guanyltransferase C-terminal" evidence="11">
    <location>
        <begin position="304"/>
        <end position="375"/>
    </location>
</feature>
<sequence>MASLSECQAVVFAAGRGNRMPSLTNHIPKALLPVANVPLCWFPLNLLRLNRVRDCLLVVPREQHVHIESALKAGGGRWPSLPKMVIEVVSFDDEEEGQDVDDWGTADVLKRLLGKLKRDNILLISGDLVSDVRLRDMFKQYTETNAVLACLLTDAALGGAVPGPKERVKKYRDFSMLGPDGQLLFLVDEEDYVEEDGVPFSLFNRCPKVKATAKYKDVHLYLVQRRALDLLLSKKSKVSSSFSSIKADLVPRIVQRAKCVAWVPAASDFSIIAQCNNVGAYFGANKTILNLLPAPLCPQLRPPKVGSKCQLKQSVIGNDCVLGDCAKVDNSVLMDGAVIGKGAAVKNSILFGNARVGERSDVTLCIIGPGQEAQTKEKYANTAIVEEKTMILDYDD</sequence>
<evidence type="ECO:0000256" key="9">
    <source>
        <dbReference type="ARBA" id="ARBA00046432"/>
    </source>
</evidence>
<comment type="similarity">
    <text evidence="2">Belongs to the eIF-2B gamma/epsilon subunits family.</text>
</comment>
<evidence type="ECO:0000313" key="12">
    <source>
        <dbReference type="Proteomes" id="UP000887572"/>
    </source>
</evidence>
<dbReference type="GO" id="GO:0005851">
    <property type="term" value="C:eukaryotic translation initiation factor 2B complex"/>
    <property type="evidence" value="ECO:0007669"/>
    <property type="project" value="TreeGrafter"/>
</dbReference>
<evidence type="ECO:0000259" key="11">
    <source>
        <dbReference type="Pfam" id="PF25087"/>
    </source>
</evidence>
<evidence type="ECO:0000256" key="2">
    <source>
        <dbReference type="ARBA" id="ARBA00007878"/>
    </source>
</evidence>
<dbReference type="Gene3D" id="3.90.550.10">
    <property type="entry name" value="Spore Coat Polysaccharide Biosynthesis Protein SpsA, Chain A"/>
    <property type="match status" value="1"/>
</dbReference>
<keyword evidence="4" id="KW-0396">Initiation factor</keyword>
<dbReference type="Pfam" id="PF00483">
    <property type="entry name" value="NTP_transferase"/>
    <property type="match status" value="1"/>
</dbReference>
<dbReference type="InterPro" id="IPR005835">
    <property type="entry name" value="NTP_transferase_dom"/>
</dbReference>
<dbReference type="PANTHER" id="PTHR45989">
    <property type="entry name" value="TRANSLATION INITIATION FACTOR EIF-2B SUBUNIT GAMMA"/>
    <property type="match status" value="1"/>
</dbReference>